<organism evidence="1 2">
    <name type="scientific">Magallana gigas</name>
    <name type="common">Pacific oyster</name>
    <name type="synonym">Crassostrea gigas</name>
    <dbReference type="NCBI Taxonomy" id="29159"/>
    <lineage>
        <taxon>Eukaryota</taxon>
        <taxon>Metazoa</taxon>
        <taxon>Spiralia</taxon>
        <taxon>Lophotrochozoa</taxon>
        <taxon>Mollusca</taxon>
        <taxon>Bivalvia</taxon>
        <taxon>Autobranchia</taxon>
        <taxon>Pteriomorphia</taxon>
        <taxon>Ostreida</taxon>
        <taxon>Ostreoidea</taxon>
        <taxon>Ostreidae</taxon>
        <taxon>Magallana</taxon>
    </lineage>
</organism>
<dbReference type="EnsemblMetazoa" id="G16844.5">
    <property type="protein sequence ID" value="G16844.5:cds"/>
    <property type="gene ID" value="G16844"/>
</dbReference>
<sequence length="327" mass="36454">MTAWAKGDGTLDRKIRNFISDVEEFKRRSKGGIANGCNLDGVLQCWSQSSIAKVLEKFSSEASLRTLNAQYAVEEYCSAQSKLEQCMGEFRSMCPSGDTLTLDTAISAGKFLCSEGKQDFVNHFHCLMSTSFQTNTQTCMSDVMELTTNVSNAKVQGQDISKEKCRSADRAFECIEEKTSVSCGETAKEFIHHYVEATLQPLMKDVTCNHSHTSTETSPHPTGTCSEYCYKYPESSDTPVLESTKRNMDGWCTENCRLGNCPPTLCTCDCRVPTQVLVCKPDSSKFGPRDDGVKWCLNTCRAGHCPRDYCQCHILYRQQPRPVTEGL</sequence>
<protein>
    <submittedName>
        <fullName evidence="1">Uncharacterized protein</fullName>
    </submittedName>
</protein>
<dbReference type="Proteomes" id="UP000005408">
    <property type="component" value="Unassembled WGS sequence"/>
</dbReference>
<name>A0A8W8J1J6_MAGGI</name>
<dbReference type="AlphaFoldDB" id="A0A8W8J1J6"/>
<accession>A0A8W8J1J6</accession>
<proteinExistence type="predicted"/>
<reference evidence="1" key="1">
    <citation type="submission" date="2022-08" db="UniProtKB">
        <authorList>
            <consortium name="EnsemblMetazoa"/>
        </authorList>
    </citation>
    <scope>IDENTIFICATION</scope>
    <source>
        <strain evidence="1">05x7-T-G4-1.051#20</strain>
    </source>
</reference>
<evidence type="ECO:0000313" key="1">
    <source>
        <dbReference type="EnsemblMetazoa" id="G16844.5:cds"/>
    </source>
</evidence>
<evidence type="ECO:0000313" key="2">
    <source>
        <dbReference type="Proteomes" id="UP000005408"/>
    </source>
</evidence>
<keyword evidence="2" id="KW-1185">Reference proteome</keyword>